<proteinExistence type="predicted"/>
<dbReference type="AlphaFoldDB" id="A0A545TBQ9"/>
<organism evidence="1 2">
    <name type="scientific">Aliikangiella marina</name>
    <dbReference type="NCBI Taxonomy" id="1712262"/>
    <lineage>
        <taxon>Bacteria</taxon>
        <taxon>Pseudomonadati</taxon>
        <taxon>Pseudomonadota</taxon>
        <taxon>Gammaproteobacteria</taxon>
        <taxon>Oceanospirillales</taxon>
        <taxon>Pleioneaceae</taxon>
        <taxon>Aliikangiella</taxon>
    </lineage>
</organism>
<dbReference type="EMBL" id="VIKR01000002">
    <property type="protein sequence ID" value="TQV74663.1"/>
    <property type="molecule type" value="Genomic_DNA"/>
</dbReference>
<evidence type="ECO:0000313" key="2">
    <source>
        <dbReference type="Proteomes" id="UP000317839"/>
    </source>
</evidence>
<sequence>MSGDKELMDDSLSNQAKDYDVQMKFDGNLLRYFVTGERSFTASYRLWERIYSDCEKYDTNNVHATVILSGVLERMEIPLIIQKLISLNNKRPINCAWVDHNHASYLDNVIGERIPRPDSMNIQIFNNDEDAIEWLSAVITEPSSC</sequence>
<accession>A0A545TBQ9</accession>
<reference evidence="1 2" key="1">
    <citation type="submission" date="2019-06" db="EMBL/GenBank/DDBJ databases">
        <title>Draft genome of Aliikangiella marina GYP-15.</title>
        <authorList>
            <person name="Wang G."/>
        </authorList>
    </citation>
    <scope>NUCLEOTIDE SEQUENCE [LARGE SCALE GENOMIC DNA]</scope>
    <source>
        <strain evidence="1 2">GYP-15</strain>
    </source>
</reference>
<evidence type="ECO:0000313" key="1">
    <source>
        <dbReference type="EMBL" id="TQV74663.1"/>
    </source>
</evidence>
<gene>
    <name evidence="1" type="ORF">FLL45_06795</name>
</gene>
<dbReference type="RefSeq" id="WP_142941277.1">
    <property type="nucleotide sequence ID" value="NZ_VIKR01000002.1"/>
</dbReference>
<dbReference type="Proteomes" id="UP000317839">
    <property type="component" value="Unassembled WGS sequence"/>
</dbReference>
<keyword evidence="2" id="KW-1185">Reference proteome</keyword>
<comment type="caution">
    <text evidence="1">The sequence shown here is derived from an EMBL/GenBank/DDBJ whole genome shotgun (WGS) entry which is preliminary data.</text>
</comment>
<dbReference type="OrthoDB" id="9840432at2"/>
<name>A0A545TBQ9_9GAMM</name>
<evidence type="ECO:0008006" key="3">
    <source>
        <dbReference type="Google" id="ProtNLM"/>
    </source>
</evidence>
<protein>
    <recommendedName>
        <fullName evidence="3">STAS/SEC14 domain-containing protein</fullName>
    </recommendedName>
</protein>